<dbReference type="InterPro" id="IPR053866">
    <property type="entry name" value="PhyR_sigma2"/>
</dbReference>
<dbReference type="InterPro" id="IPR053867">
    <property type="entry name" value="PhyR_sigma4"/>
</dbReference>
<sequence length="263" mass="28434">MSLGQAIAPHLPYLRRYGRAISGSQASGDALVAKLLETLVSHPDAIDAGGDLRIQLYRMIHDNFGVIAEAAAADEAAAPDARIADARLRRIPSLARQALLLTAVEGFSEAETGRIIGRDVDDVHKLVADAMDEIDRQTRARILIIEDEPIIAMDIEMIVRDLGHEVVAVATTHREAVADAQTHQPGLVLADIQLADNSSGIEAVQEILSETKVPVIFITAFPERLLTGDRPEPAFLLTKPYQPATLRAAISQVLFFDESTVPA</sequence>
<dbReference type="PANTHER" id="PTHR44591">
    <property type="entry name" value="STRESS RESPONSE REGULATOR PROTEIN 1"/>
    <property type="match status" value="1"/>
</dbReference>
<dbReference type="GO" id="GO:0000160">
    <property type="term" value="P:phosphorelay signal transduction system"/>
    <property type="evidence" value="ECO:0007669"/>
    <property type="project" value="InterPro"/>
</dbReference>
<dbReference type="Pfam" id="PF22233">
    <property type="entry name" value="PhyR_sigma-like"/>
    <property type="match status" value="1"/>
</dbReference>
<dbReference type="Pfam" id="PF22029">
    <property type="entry name" value="PhyR_sigma2"/>
    <property type="match status" value="1"/>
</dbReference>
<dbReference type="RefSeq" id="WP_089215498.1">
    <property type="nucleotide sequence ID" value="NZ_CP076394.1"/>
</dbReference>
<reference evidence="4 5" key="1">
    <citation type="submission" date="2017-06" db="EMBL/GenBank/DDBJ databases">
        <authorList>
            <person name="Kim H.J."/>
            <person name="Triplett B.A."/>
        </authorList>
    </citation>
    <scope>NUCLEOTIDE SEQUENCE [LARGE SCALE GENOMIC DNA]</scope>
    <source>
        <strain evidence="4 5">DS15</strain>
    </source>
</reference>
<dbReference type="Pfam" id="PF00072">
    <property type="entry name" value="Response_reg"/>
    <property type="match status" value="1"/>
</dbReference>
<dbReference type="InterPro" id="IPR050595">
    <property type="entry name" value="Bact_response_regulator"/>
</dbReference>
<evidence type="ECO:0000313" key="4">
    <source>
        <dbReference type="EMBL" id="SNS75374.1"/>
    </source>
</evidence>
<proteinExistence type="predicted"/>
<dbReference type="SMART" id="SM00448">
    <property type="entry name" value="REC"/>
    <property type="match status" value="1"/>
</dbReference>
<name>A0A239H545_9SPHN</name>
<feature type="domain" description="Response regulatory" evidence="3">
    <location>
        <begin position="141"/>
        <end position="254"/>
    </location>
</feature>
<feature type="modified residue" description="4-aspartylphosphate" evidence="2">
    <location>
        <position position="191"/>
    </location>
</feature>
<dbReference type="PROSITE" id="PS50110">
    <property type="entry name" value="RESPONSE_REGULATORY"/>
    <property type="match status" value="1"/>
</dbReference>
<evidence type="ECO:0000256" key="1">
    <source>
        <dbReference type="ARBA" id="ARBA00022553"/>
    </source>
</evidence>
<dbReference type="NCBIfam" id="NF006623">
    <property type="entry name" value="PRK09191.1"/>
    <property type="match status" value="1"/>
</dbReference>
<organism evidence="4 5">
    <name type="scientific">Sphingopyxis indica</name>
    <dbReference type="NCBI Taxonomy" id="436663"/>
    <lineage>
        <taxon>Bacteria</taxon>
        <taxon>Pseudomonadati</taxon>
        <taxon>Pseudomonadota</taxon>
        <taxon>Alphaproteobacteria</taxon>
        <taxon>Sphingomonadales</taxon>
        <taxon>Sphingomonadaceae</taxon>
        <taxon>Sphingopyxis</taxon>
    </lineage>
</organism>
<dbReference type="SUPFAM" id="SSF52172">
    <property type="entry name" value="CheY-like"/>
    <property type="match status" value="1"/>
</dbReference>
<evidence type="ECO:0000256" key="2">
    <source>
        <dbReference type="PROSITE-ProRule" id="PRU00169"/>
    </source>
</evidence>
<accession>A0A239H545</accession>
<dbReference type="Gene3D" id="1.20.140.160">
    <property type="match status" value="1"/>
</dbReference>
<dbReference type="InterPro" id="IPR001789">
    <property type="entry name" value="Sig_transdc_resp-reg_receiver"/>
</dbReference>
<dbReference type="AlphaFoldDB" id="A0A239H545"/>
<dbReference type="CDD" id="cd17540">
    <property type="entry name" value="REC_PhyR"/>
    <property type="match status" value="1"/>
</dbReference>
<dbReference type="InterPro" id="IPR014605">
    <property type="entry name" value="Sig_resp-reg_PhyR"/>
</dbReference>
<dbReference type="PANTHER" id="PTHR44591:SF3">
    <property type="entry name" value="RESPONSE REGULATORY DOMAIN-CONTAINING PROTEIN"/>
    <property type="match status" value="1"/>
</dbReference>
<dbReference type="OrthoDB" id="9786101at2"/>
<gene>
    <name evidence="4" type="ORF">SAMN06295955_104208</name>
</gene>
<dbReference type="Proteomes" id="UP000198339">
    <property type="component" value="Unassembled WGS sequence"/>
</dbReference>
<dbReference type="PIRSF" id="PIRSF036400">
    <property type="entry name" value="RR_Ctr_UCP036400"/>
    <property type="match status" value="1"/>
</dbReference>
<evidence type="ECO:0000313" key="5">
    <source>
        <dbReference type="Proteomes" id="UP000198339"/>
    </source>
</evidence>
<dbReference type="InterPro" id="IPR011006">
    <property type="entry name" value="CheY-like_superfamily"/>
</dbReference>
<protein>
    <submittedName>
        <fullName evidence="4">Response regulator receiver domain-containing protein</fullName>
    </submittedName>
</protein>
<evidence type="ECO:0000259" key="3">
    <source>
        <dbReference type="PROSITE" id="PS50110"/>
    </source>
</evidence>
<dbReference type="EMBL" id="FZPA01000004">
    <property type="protein sequence ID" value="SNS75374.1"/>
    <property type="molecule type" value="Genomic_DNA"/>
</dbReference>
<dbReference type="Gene3D" id="3.40.50.2300">
    <property type="match status" value="1"/>
</dbReference>
<keyword evidence="1 2" id="KW-0597">Phosphoprotein</keyword>
<keyword evidence="5" id="KW-1185">Reference proteome</keyword>